<dbReference type="InterPro" id="IPR050738">
    <property type="entry name" value="Sulfatase"/>
</dbReference>
<dbReference type="AlphaFoldDB" id="A0A2S8FSN9"/>
<dbReference type="InterPro" id="IPR017850">
    <property type="entry name" value="Alkaline_phosphatase_core_sf"/>
</dbReference>
<dbReference type="PANTHER" id="PTHR42693:SF53">
    <property type="entry name" value="ENDO-4-O-SULFATASE"/>
    <property type="match status" value="1"/>
</dbReference>
<evidence type="ECO:0000256" key="1">
    <source>
        <dbReference type="ARBA" id="ARBA00008779"/>
    </source>
</evidence>
<dbReference type="OrthoDB" id="9783154at2"/>
<feature type="domain" description="Sulfatase N-terminal" evidence="4">
    <location>
        <begin position="32"/>
        <end position="368"/>
    </location>
</feature>
<dbReference type="Pfam" id="PF00884">
    <property type="entry name" value="Sulfatase"/>
    <property type="match status" value="1"/>
</dbReference>
<dbReference type="SUPFAM" id="SSF53649">
    <property type="entry name" value="Alkaline phosphatase-like"/>
    <property type="match status" value="1"/>
</dbReference>
<dbReference type="Gene3D" id="3.30.1120.10">
    <property type="match status" value="1"/>
</dbReference>
<evidence type="ECO:0000313" key="6">
    <source>
        <dbReference type="Proteomes" id="UP000239388"/>
    </source>
</evidence>
<dbReference type="PANTHER" id="PTHR42693">
    <property type="entry name" value="ARYLSULFATASE FAMILY MEMBER"/>
    <property type="match status" value="1"/>
</dbReference>
<dbReference type="GO" id="GO:0004065">
    <property type="term" value="F:arylsulfatase activity"/>
    <property type="evidence" value="ECO:0007669"/>
    <property type="project" value="TreeGrafter"/>
</dbReference>
<organism evidence="5 6">
    <name type="scientific">Blastopirellula marina</name>
    <dbReference type="NCBI Taxonomy" id="124"/>
    <lineage>
        <taxon>Bacteria</taxon>
        <taxon>Pseudomonadati</taxon>
        <taxon>Planctomycetota</taxon>
        <taxon>Planctomycetia</taxon>
        <taxon>Pirellulales</taxon>
        <taxon>Pirellulaceae</taxon>
        <taxon>Blastopirellula</taxon>
    </lineage>
</organism>
<evidence type="ECO:0000259" key="4">
    <source>
        <dbReference type="Pfam" id="PF00884"/>
    </source>
</evidence>
<proteinExistence type="inferred from homology"/>
<accession>A0A2S8FSN9</accession>
<dbReference type="Gene3D" id="3.40.720.10">
    <property type="entry name" value="Alkaline Phosphatase, subunit A"/>
    <property type="match status" value="1"/>
</dbReference>
<comment type="similarity">
    <text evidence="1">Belongs to the sulfatase family.</text>
</comment>
<reference evidence="5 6" key="1">
    <citation type="submission" date="2018-02" db="EMBL/GenBank/DDBJ databases">
        <title>Comparative genomes isolates from brazilian mangrove.</title>
        <authorList>
            <person name="Araujo J.E."/>
            <person name="Taketani R.G."/>
            <person name="Silva M.C.P."/>
            <person name="Loureco M.V."/>
            <person name="Andreote F.D."/>
        </authorList>
    </citation>
    <scope>NUCLEOTIDE SEQUENCE [LARGE SCALE GENOMIC DNA]</scope>
    <source>
        <strain evidence="5 6">NAP PRIS-MGV</strain>
    </source>
</reference>
<comment type="caution">
    <text evidence="5">The sequence shown here is derived from an EMBL/GenBank/DDBJ whole genome shotgun (WGS) entry which is preliminary data.</text>
</comment>
<evidence type="ECO:0000313" key="5">
    <source>
        <dbReference type="EMBL" id="PQO35193.1"/>
    </source>
</evidence>
<sequence>MTSFRFACLLGALALLSPMAVGQAAQKANRPPNVVLIVSDDQGYADLSCIGDNGVRTPNLDQLAADGTRLTSFYVSWPACTPSRGSIMTGRYPQRNGTYDMIRNEAPDYDYLYTPEEYAVSAERILGTDVREIFLSDVLKKSGYVCGVFGKWDGGQLKRYLPLQRGFDQYYGFANTGVDYFTHERYGVPSMFRNNEPTVEDQGTYLTDLFEREAIRFIDENHDRPFFLYLPFNAPHSASNLDRSIRGMAQAPQEYLDHYPSGDGKQEKRRQHYLAAVERMDVAIGAVLRQLEHHQIADDTLIIFFSDNGGGGGSDNSPLRGGKAKMFEGGNRVPCIVRWPGKVPAGQVSDQFLTSLEVFPTVVAAAGATLPAGVIYDGFDMLPTLGGRNSPREAMFWKRRGDVAARVGDWKWVDSAAGQGLFNLADDIGEKHDLSEERPEMLAQLKQRFAQWTAEMEAAEPRGPFRDF</sequence>
<feature type="chain" id="PRO_5015511560" evidence="3">
    <location>
        <begin position="25"/>
        <end position="468"/>
    </location>
</feature>
<keyword evidence="2" id="KW-0378">Hydrolase</keyword>
<dbReference type="InterPro" id="IPR000917">
    <property type="entry name" value="Sulfatase_N"/>
</dbReference>
<feature type="signal peptide" evidence="3">
    <location>
        <begin position="1"/>
        <end position="24"/>
    </location>
</feature>
<protein>
    <submittedName>
        <fullName evidence="5">N-acetylgalactosamine-6-sulfatase</fullName>
    </submittedName>
</protein>
<name>A0A2S8FSN9_9BACT</name>
<evidence type="ECO:0000256" key="3">
    <source>
        <dbReference type="SAM" id="SignalP"/>
    </source>
</evidence>
<keyword evidence="3" id="KW-0732">Signal</keyword>
<evidence type="ECO:0000256" key="2">
    <source>
        <dbReference type="ARBA" id="ARBA00022801"/>
    </source>
</evidence>
<dbReference type="Proteomes" id="UP000239388">
    <property type="component" value="Unassembled WGS sequence"/>
</dbReference>
<dbReference type="RefSeq" id="WP_105355027.1">
    <property type="nucleotide sequence ID" value="NZ_PUIB01000016.1"/>
</dbReference>
<gene>
    <name evidence="5" type="ORF">C5Y98_14685</name>
</gene>
<dbReference type="EMBL" id="PUIB01000016">
    <property type="protein sequence ID" value="PQO35193.1"/>
    <property type="molecule type" value="Genomic_DNA"/>
</dbReference>